<dbReference type="RefSeq" id="WP_036700283.1">
    <property type="nucleotide sequence ID" value="NZ_FNNA01000003.1"/>
</dbReference>
<dbReference type="Proteomes" id="UP000029858">
    <property type="component" value="Unassembled WGS sequence"/>
</dbReference>
<evidence type="ECO:0000313" key="2">
    <source>
        <dbReference type="EMBL" id="KGJ23320.1"/>
    </source>
</evidence>
<dbReference type="Proteomes" id="UP000182944">
    <property type="component" value="Unassembled WGS sequence"/>
</dbReference>
<reference evidence="5" key="3">
    <citation type="submission" date="2016-10" db="EMBL/GenBank/DDBJ databases">
        <authorList>
            <person name="Varghese N."/>
            <person name="Submissions S."/>
        </authorList>
    </citation>
    <scope>NUCLEOTIDE SEQUENCE [LARGE SCALE GENOMIC DNA]</scope>
    <source>
        <strain evidence="5">DSM 29303</strain>
    </source>
</reference>
<accession>A0A099GKE9</accession>
<evidence type="ECO:0000313" key="4">
    <source>
        <dbReference type="Proteomes" id="UP000029858"/>
    </source>
</evidence>
<dbReference type="SUPFAM" id="SSF111126">
    <property type="entry name" value="Ligand-binding domain in the NO signalling and Golgi transport"/>
    <property type="match status" value="1"/>
</dbReference>
<keyword evidence="5" id="KW-1185">Reference proteome</keyword>
<dbReference type="GO" id="GO:0020037">
    <property type="term" value="F:heme binding"/>
    <property type="evidence" value="ECO:0007669"/>
    <property type="project" value="InterPro"/>
</dbReference>
<accession>A0A099GFG9</accession>
<dbReference type="OrthoDB" id="981203at2"/>
<evidence type="ECO:0000313" key="3">
    <source>
        <dbReference type="EMBL" id="SDX15347.1"/>
    </source>
</evidence>
<dbReference type="InterPro" id="IPR024096">
    <property type="entry name" value="NO_sig/Golgi_transp_ligand-bd"/>
</dbReference>
<sequence length="188" mass="20295">MHGLVNRAIEEFTRSTYGDGMWAGAAAAAGVDPRGFVVMRVYGDATTRTLIAELARRLSRSEGDLAEDIGAWVARIPTIRRLLRFAAPDFAGFMTVLPEMGDRITMVVRGFELPRIRVRAAAHGWCVAIEGDGVWPHVLSGILHAMADDYGVLAVISVRPEGLSVSVPLTDFSEGRPFSLSDPMVGLG</sequence>
<organism evidence="2 4">
    <name type="scientific">Paracoccus sanguinis</name>
    <dbReference type="NCBI Taxonomy" id="1545044"/>
    <lineage>
        <taxon>Bacteria</taxon>
        <taxon>Pseudomonadati</taxon>
        <taxon>Pseudomonadota</taxon>
        <taxon>Alphaproteobacteria</taxon>
        <taxon>Rhodobacterales</taxon>
        <taxon>Paracoccaceae</taxon>
        <taxon>Paracoccus</taxon>
    </lineage>
</organism>
<reference evidence="2 4" key="2">
    <citation type="submission" date="2014-10" db="EMBL/GenBank/DDBJ databases">
        <title>Paracoccus sanguinis sp. nov., isolated from clinical specimens of New York State patients.</title>
        <authorList>
            <person name="Mingle L.A."/>
            <person name="Cole J.A."/>
            <person name="Lapierre P."/>
            <person name="Musser K.A."/>
        </authorList>
    </citation>
    <scope>NUCLEOTIDE SEQUENCE [LARGE SCALE GENOMIC DNA]</scope>
    <source>
        <strain evidence="2 4">5503</strain>
    </source>
</reference>
<reference evidence="2 4" key="1">
    <citation type="submission" date="2014-09" db="EMBL/GenBank/DDBJ databases">
        <authorList>
            <person name="McGinnis J.M."/>
            <person name="Wolfgang W.J."/>
        </authorList>
    </citation>
    <scope>NUCLEOTIDE SEQUENCE [LARGE SCALE GENOMIC DNA]</scope>
    <source>
        <strain evidence="2 4">5503</strain>
    </source>
</reference>
<dbReference type="EMBL" id="FNNA01000003">
    <property type="protein sequence ID" value="SDX15347.1"/>
    <property type="molecule type" value="Genomic_DNA"/>
</dbReference>
<evidence type="ECO:0000259" key="1">
    <source>
        <dbReference type="Pfam" id="PF07700"/>
    </source>
</evidence>
<dbReference type="Gene3D" id="3.90.1520.10">
    <property type="entry name" value="H-NOX domain"/>
    <property type="match status" value="1"/>
</dbReference>
<dbReference type="EMBL" id="JRKQ01000007">
    <property type="protein sequence ID" value="KGJ23320.1"/>
    <property type="molecule type" value="Genomic_DNA"/>
</dbReference>
<accession>A0A099G8V9</accession>
<evidence type="ECO:0000313" key="5">
    <source>
        <dbReference type="Proteomes" id="UP000182944"/>
    </source>
</evidence>
<dbReference type="Pfam" id="PF07700">
    <property type="entry name" value="HNOB"/>
    <property type="match status" value="1"/>
</dbReference>
<dbReference type="AlphaFoldDB" id="A0A099GFG9"/>
<reference evidence="3" key="4">
    <citation type="submission" date="2016-10" db="EMBL/GenBank/DDBJ databases">
        <authorList>
            <person name="de Groot N.N."/>
        </authorList>
    </citation>
    <scope>NUCLEOTIDE SEQUENCE [LARGE SCALE GENOMIC DNA]</scope>
    <source>
        <strain evidence="3">DSM 29303</strain>
    </source>
</reference>
<protein>
    <submittedName>
        <fullName evidence="3">Haem-NO-binding</fullName>
    </submittedName>
</protein>
<gene>
    <name evidence="2" type="ORF">IX56_02755</name>
    <name evidence="3" type="ORF">SAMN05444276_10332</name>
</gene>
<dbReference type="InterPro" id="IPR011644">
    <property type="entry name" value="Heme_NO-bd"/>
</dbReference>
<dbReference type="STRING" id="1545044.SAMN05444276_10332"/>
<dbReference type="InterPro" id="IPR038158">
    <property type="entry name" value="H-NOX_domain_sf"/>
</dbReference>
<name>A0A099GFG9_9RHOB</name>
<proteinExistence type="predicted"/>
<feature type="domain" description="Heme NO-binding" evidence="1">
    <location>
        <begin position="2"/>
        <end position="120"/>
    </location>
</feature>